<evidence type="ECO:0000256" key="1">
    <source>
        <dbReference type="ARBA" id="ARBA00022723"/>
    </source>
</evidence>
<protein>
    <submittedName>
        <fullName evidence="5">Uncharacterized protein</fullName>
    </submittedName>
</protein>
<feature type="region of interest" description="Disordered" evidence="4">
    <location>
        <begin position="94"/>
        <end position="142"/>
    </location>
</feature>
<evidence type="ECO:0000313" key="6">
    <source>
        <dbReference type="Proteomes" id="UP001044222"/>
    </source>
</evidence>
<dbReference type="EMBL" id="JAFIRN010000001">
    <property type="protein sequence ID" value="KAG5857026.1"/>
    <property type="molecule type" value="Genomic_DNA"/>
</dbReference>
<sequence>MDHGVEHRPIPGGVSKDMAYRCPPELPTHREQPHSRKRPSQSACDYSHQRVGVSFCFSRKAQLKLESSASVFSDGIEEASDREELQRQRARQTLEALWSRTPSPGELAADSGEDEEHKEAGVETEQQDGQKGTESCQHNGNT</sequence>
<gene>
    <name evidence="5" type="ORF">ANANG_G00014210</name>
</gene>
<evidence type="ECO:0000256" key="3">
    <source>
        <dbReference type="ARBA" id="ARBA00022833"/>
    </source>
</evidence>
<dbReference type="PANTHER" id="PTHR17614">
    <property type="entry name" value="ZINC FINGER-CONTAINING"/>
    <property type="match status" value="1"/>
</dbReference>
<keyword evidence="6" id="KW-1185">Reference proteome</keyword>
<proteinExistence type="predicted"/>
<keyword evidence="1" id="KW-0479">Metal-binding</keyword>
<dbReference type="AlphaFoldDB" id="A0A9D3MXS6"/>
<dbReference type="GO" id="GO:0008270">
    <property type="term" value="F:zinc ion binding"/>
    <property type="evidence" value="ECO:0007669"/>
    <property type="project" value="UniProtKB-KW"/>
</dbReference>
<name>A0A9D3MXS6_ANGAN</name>
<evidence type="ECO:0000256" key="2">
    <source>
        <dbReference type="ARBA" id="ARBA00022771"/>
    </source>
</evidence>
<evidence type="ECO:0000256" key="4">
    <source>
        <dbReference type="SAM" id="MobiDB-lite"/>
    </source>
</evidence>
<reference evidence="5" key="1">
    <citation type="submission" date="2021-01" db="EMBL/GenBank/DDBJ databases">
        <title>A chromosome-scale assembly of European eel, Anguilla anguilla.</title>
        <authorList>
            <person name="Henkel C."/>
            <person name="Jong-Raadsen S.A."/>
            <person name="Dufour S."/>
            <person name="Weltzien F.-A."/>
            <person name="Palstra A.P."/>
            <person name="Pelster B."/>
            <person name="Spaink H.P."/>
            <person name="Van Den Thillart G.E."/>
            <person name="Jansen H."/>
            <person name="Zahm M."/>
            <person name="Klopp C."/>
            <person name="Cedric C."/>
            <person name="Louis A."/>
            <person name="Berthelot C."/>
            <person name="Parey E."/>
            <person name="Roest Crollius H."/>
            <person name="Montfort J."/>
            <person name="Robinson-Rechavi M."/>
            <person name="Bucao C."/>
            <person name="Bouchez O."/>
            <person name="Gislard M."/>
            <person name="Lluch J."/>
            <person name="Milhes M."/>
            <person name="Lampietro C."/>
            <person name="Lopez Roques C."/>
            <person name="Donnadieu C."/>
            <person name="Braasch I."/>
            <person name="Desvignes T."/>
            <person name="Postlethwait J."/>
            <person name="Bobe J."/>
            <person name="Guiguen Y."/>
            <person name="Dirks R."/>
        </authorList>
    </citation>
    <scope>NUCLEOTIDE SEQUENCE</scope>
    <source>
        <strain evidence="5">Tag_6206</strain>
        <tissue evidence="5">Liver</tissue>
    </source>
</reference>
<dbReference type="PANTHER" id="PTHR17614:SF12">
    <property type="entry name" value="ZINC FINGER PROTEIN 804B"/>
    <property type="match status" value="1"/>
</dbReference>
<organism evidence="5 6">
    <name type="scientific">Anguilla anguilla</name>
    <name type="common">European freshwater eel</name>
    <name type="synonym">Muraena anguilla</name>
    <dbReference type="NCBI Taxonomy" id="7936"/>
    <lineage>
        <taxon>Eukaryota</taxon>
        <taxon>Metazoa</taxon>
        <taxon>Chordata</taxon>
        <taxon>Craniata</taxon>
        <taxon>Vertebrata</taxon>
        <taxon>Euteleostomi</taxon>
        <taxon>Actinopterygii</taxon>
        <taxon>Neopterygii</taxon>
        <taxon>Teleostei</taxon>
        <taxon>Anguilliformes</taxon>
        <taxon>Anguillidae</taxon>
        <taxon>Anguilla</taxon>
    </lineage>
</organism>
<keyword evidence="2" id="KW-0863">Zinc-finger</keyword>
<evidence type="ECO:0000313" key="5">
    <source>
        <dbReference type="EMBL" id="KAG5857026.1"/>
    </source>
</evidence>
<dbReference type="Proteomes" id="UP001044222">
    <property type="component" value="Unassembled WGS sequence"/>
</dbReference>
<accession>A0A9D3MXS6</accession>
<comment type="caution">
    <text evidence="5">The sequence shown here is derived from an EMBL/GenBank/DDBJ whole genome shotgun (WGS) entry which is preliminary data.</text>
</comment>
<keyword evidence="3" id="KW-0862">Zinc</keyword>
<feature type="region of interest" description="Disordered" evidence="4">
    <location>
        <begin position="1"/>
        <end position="45"/>
    </location>
</feature>
<dbReference type="InterPro" id="IPR052445">
    <property type="entry name" value="ZnF-G_patch_domain"/>
</dbReference>
<dbReference type="GO" id="GO:0005634">
    <property type="term" value="C:nucleus"/>
    <property type="evidence" value="ECO:0007669"/>
    <property type="project" value="TreeGrafter"/>
</dbReference>
<feature type="compositionally biased region" description="Polar residues" evidence="4">
    <location>
        <begin position="127"/>
        <end position="142"/>
    </location>
</feature>
<feature type="non-terminal residue" evidence="5">
    <location>
        <position position="142"/>
    </location>
</feature>